<accession>A0ABW1HNL9</accession>
<organism evidence="1 2">
    <name type="scientific">Micromonospora harpali</name>
    <dbReference type="NCBI Taxonomy" id="1490225"/>
    <lineage>
        <taxon>Bacteria</taxon>
        <taxon>Bacillati</taxon>
        <taxon>Actinomycetota</taxon>
        <taxon>Actinomycetes</taxon>
        <taxon>Micromonosporales</taxon>
        <taxon>Micromonosporaceae</taxon>
        <taxon>Micromonospora</taxon>
    </lineage>
</organism>
<reference evidence="2" key="1">
    <citation type="journal article" date="2019" name="Int. J. Syst. Evol. Microbiol.">
        <title>The Global Catalogue of Microorganisms (GCM) 10K type strain sequencing project: providing services to taxonomists for standard genome sequencing and annotation.</title>
        <authorList>
            <consortium name="The Broad Institute Genomics Platform"/>
            <consortium name="The Broad Institute Genome Sequencing Center for Infectious Disease"/>
            <person name="Wu L."/>
            <person name="Ma J."/>
        </authorList>
    </citation>
    <scope>NUCLEOTIDE SEQUENCE [LARGE SCALE GENOMIC DNA]</scope>
    <source>
        <strain evidence="2">CGMCC 4.7173</strain>
    </source>
</reference>
<keyword evidence="2" id="KW-1185">Reference proteome</keyword>
<dbReference type="InterPro" id="IPR009003">
    <property type="entry name" value="Peptidase_S1_PA"/>
</dbReference>
<evidence type="ECO:0000313" key="1">
    <source>
        <dbReference type="EMBL" id="MFC5943072.1"/>
    </source>
</evidence>
<dbReference type="SUPFAM" id="SSF50494">
    <property type="entry name" value="Trypsin-like serine proteases"/>
    <property type="match status" value="1"/>
</dbReference>
<protein>
    <submittedName>
        <fullName evidence="1">Trypsin-like peptidase domain-containing protein</fullName>
    </submittedName>
</protein>
<dbReference type="Gene3D" id="2.40.10.120">
    <property type="match status" value="1"/>
</dbReference>
<gene>
    <name evidence="1" type="ORF">ACFPZ4_16495</name>
</gene>
<evidence type="ECO:0000313" key="2">
    <source>
        <dbReference type="Proteomes" id="UP001596207"/>
    </source>
</evidence>
<dbReference type="RefSeq" id="WP_353901627.1">
    <property type="nucleotide sequence ID" value="NZ_CP158970.1"/>
</dbReference>
<name>A0ABW1HNL9_9ACTN</name>
<dbReference type="EMBL" id="JBHSQQ010000092">
    <property type="protein sequence ID" value="MFC5943072.1"/>
    <property type="molecule type" value="Genomic_DNA"/>
</dbReference>
<proteinExistence type="predicted"/>
<dbReference type="Proteomes" id="UP001596207">
    <property type="component" value="Unassembled WGS sequence"/>
</dbReference>
<dbReference type="Pfam" id="PF13365">
    <property type="entry name" value="Trypsin_2"/>
    <property type="match status" value="1"/>
</dbReference>
<comment type="caution">
    <text evidence="1">The sequence shown here is derived from an EMBL/GenBank/DDBJ whole genome shotgun (WGS) entry which is preliminary data.</text>
</comment>
<sequence length="553" mass="58823">MKENHGRQPWVVRIRGVSGLILGSGTLLGDRHVLTCAHVVDRAVGRAAAGADPPADRVQVELVRLPRLPARSAGVVAGGWVPAGREGQGDIALLELSDPVPGRPGAELRRLPLWEKHVYAFGFPKEFRDGETVHAVLHGGTGPANEWMQMDPSPAAPGLRVRSGFSGAAAVDNETGYVVGMVVSYYSGPASGRSFMIPVETLLNHLPLLQAWVVGDSSVDRELTSVGGGREDGEVARRTAEFFARRSPQNVLVVVTGPPTSTASATVRRAVVLSNRQLRPSSVDPAAAERDPSLPPLGSIDLALDAAGKPPRELAARILGFVGSTGPPAEAAAGDLLGDASPRSLLIDGVDESSDPKALVDDVVGPIVDRAAERDLRILVGFRSPAVGLRLALLARRIAGLREAEHLAREHRRRIEARVRGLPPAKPRASQLRIRLTALLAAAREPDPGPLLEHLAAMEQGTDRALHEVTALRHELTARATEHQQLRGLLDAHRARAVAGGLTEHRGTGQSYRRAHDLLWAGPCDLADAADAVHAYAEAVRRALDDRREGAPS</sequence>